<accession>A0A2H0LSH9</accession>
<evidence type="ECO:0000313" key="2">
    <source>
        <dbReference type="Proteomes" id="UP000230859"/>
    </source>
</evidence>
<dbReference type="Proteomes" id="UP000230859">
    <property type="component" value="Unassembled WGS sequence"/>
</dbReference>
<proteinExistence type="predicted"/>
<name>A0A2H0LSH9_9BACT</name>
<organism evidence="1 2">
    <name type="scientific">Candidatus Abzuiibacterium crystallinum</name>
    <dbReference type="NCBI Taxonomy" id="1974748"/>
    <lineage>
        <taxon>Bacteria</taxon>
        <taxon>Pseudomonadati</taxon>
        <taxon>Candidatus Omnitrophota</taxon>
        <taxon>Candidatus Abzuiibacterium</taxon>
    </lineage>
</organism>
<gene>
    <name evidence="1" type="ORF">COV74_01070</name>
</gene>
<dbReference type="EMBL" id="PCVY01000013">
    <property type="protein sequence ID" value="PIQ87383.1"/>
    <property type="molecule type" value="Genomic_DNA"/>
</dbReference>
<reference evidence="1 2" key="1">
    <citation type="submission" date="2017-09" db="EMBL/GenBank/DDBJ databases">
        <title>Depth-based differentiation of microbial function through sediment-hosted aquifers and enrichment of novel symbionts in the deep terrestrial subsurface.</title>
        <authorList>
            <person name="Probst A.J."/>
            <person name="Ladd B."/>
            <person name="Jarett J.K."/>
            <person name="Geller-Mcgrath D.E."/>
            <person name="Sieber C.M."/>
            <person name="Emerson J.B."/>
            <person name="Anantharaman K."/>
            <person name="Thomas B.C."/>
            <person name="Malmstrom R."/>
            <person name="Stieglmeier M."/>
            <person name="Klingl A."/>
            <person name="Woyke T."/>
            <person name="Ryan C.M."/>
            <person name="Banfield J.F."/>
        </authorList>
    </citation>
    <scope>NUCLEOTIDE SEQUENCE [LARGE SCALE GENOMIC DNA]</scope>
    <source>
        <strain evidence="1">CG11_big_fil_rev_8_21_14_0_20_45_26</strain>
    </source>
</reference>
<evidence type="ECO:0000313" key="1">
    <source>
        <dbReference type="EMBL" id="PIQ87383.1"/>
    </source>
</evidence>
<comment type="caution">
    <text evidence="1">The sequence shown here is derived from an EMBL/GenBank/DDBJ whole genome shotgun (WGS) entry which is preliminary data.</text>
</comment>
<dbReference type="AlphaFoldDB" id="A0A2H0LSH9"/>
<protein>
    <submittedName>
        <fullName evidence="1">CopG family transcriptional regulator</fullName>
    </submittedName>
</protein>
<sequence>MKRNRKIDEDVPIGKLTVIPDFLPPPEELVFPEETEKITIALTRSTLIFFKQQSKKRHVKYQRMIREVLDRYAQCYHRKK</sequence>